<dbReference type="EMBL" id="CCXZ01000013">
    <property type="protein sequence ID" value="CEG14364.1"/>
    <property type="molecule type" value="Genomic_DNA"/>
</dbReference>
<reference evidence="3 5" key="1">
    <citation type="submission" date="2014-09" db="EMBL/GenBank/DDBJ databases">
        <authorList>
            <person name="Regsiter A."/>
        </authorList>
    </citation>
    <scope>NUCLEOTIDE SEQUENCE [LARGE SCALE GENOMIC DNA]</scope>
</reference>
<dbReference type="GeneID" id="66909819"/>
<keyword evidence="1" id="KW-1133">Transmembrane helix</keyword>
<evidence type="ECO:0000313" key="4">
    <source>
        <dbReference type="EMBL" id="MBD4338395.1"/>
    </source>
</evidence>
<keyword evidence="5" id="KW-1185">Reference proteome</keyword>
<dbReference type="PANTHER" id="PTHR34220:SF7">
    <property type="entry name" value="SENSOR HISTIDINE KINASE YPDA"/>
    <property type="match status" value="1"/>
</dbReference>
<keyword evidence="1" id="KW-0472">Membrane</keyword>
<dbReference type="KEGG" id="xcw:J162_00738"/>
<reference evidence="4" key="2">
    <citation type="submission" date="2020-01" db="EMBL/GenBank/DDBJ databases">
        <authorList>
            <person name="Richard D."/>
        </authorList>
    </citation>
    <scope>NUCLEOTIDE SEQUENCE</scope>
    <source>
        <strain evidence="4">JP541</strain>
    </source>
</reference>
<proteinExistence type="predicted"/>
<dbReference type="GO" id="GO:0000155">
    <property type="term" value="F:phosphorelay sensor kinase activity"/>
    <property type="evidence" value="ECO:0007669"/>
    <property type="project" value="InterPro"/>
</dbReference>
<dbReference type="AlphaFoldDB" id="A0A0U4YGW6"/>
<evidence type="ECO:0000313" key="5">
    <source>
        <dbReference type="Proteomes" id="UP000052230"/>
    </source>
</evidence>
<feature type="transmembrane region" description="Helical" evidence="1">
    <location>
        <begin position="121"/>
        <end position="144"/>
    </location>
</feature>
<gene>
    <name evidence="4" type="ORF">GUH15_20540</name>
    <name evidence="3" type="ORF">XAC3562_110049</name>
</gene>
<keyword evidence="4" id="KW-0418">Kinase</keyword>
<dbReference type="KEGG" id="xcn:J169_00738"/>
<dbReference type="Proteomes" id="UP000052230">
    <property type="component" value="Unassembled WGS sequence"/>
</dbReference>
<dbReference type="Pfam" id="PF06580">
    <property type="entry name" value="His_kinase"/>
    <property type="match status" value="1"/>
</dbReference>
<dbReference type="Proteomes" id="UP000653002">
    <property type="component" value="Unassembled WGS sequence"/>
</dbReference>
<dbReference type="KEGG" id="xcr:J163_00738"/>
<dbReference type="KEGG" id="xcu:J159_00739"/>
<feature type="domain" description="Signal transduction histidine kinase internal region" evidence="2">
    <location>
        <begin position="159"/>
        <end position="237"/>
    </location>
</feature>
<keyword evidence="4" id="KW-0808">Transferase</keyword>
<dbReference type="PANTHER" id="PTHR34220">
    <property type="entry name" value="SENSOR HISTIDINE KINASE YPDA"/>
    <property type="match status" value="1"/>
</dbReference>
<accession>A0A0U4YGW6</accession>
<organism evidence="3 5">
    <name type="scientific">Xanthomonas citri pv. citri</name>
    <dbReference type="NCBI Taxonomy" id="611301"/>
    <lineage>
        <taxon>Bacteria</taxon>
        <taxon>Pseudomonadati</taxon>
        <taxon>Pseudomonadota</taxon>
        <taxon>Gammaproteobacteria</taxon>
        <taxon>Lysobacterales</taxon>
        <taxon>Lysobacteraceae</taxon>
        <taxon>Xanthomonas</taxon>
    </lineage>
</organism>
<protein>
    <submittedName>
        <fullName evidence="4">Sensor histidine kinase</fullName>
    </submittedName>
    <submittedName>
        <fullName evidence="3">Two-component system sensor protein</fullName>
    </submittedName>
</protein>
<evidence type="ECO:0000259" key="2">
    <source>
        <dbReference type="Pfam" id="PF06580"/>
    </source>
</evidence>
<dbReference type="InterPro" id="IPR050640">
    <property type="entry name" value="Bact_2-comp_sensor_kinase"/>
</dbReference>
<keyword evidence="1" id="KW-0812">Transmembrane</keyword>
<sequence length="350" mass="37843">MAQRAPQIAWMPDLCRLPRLGAMLGLAELVVLVVTLVPDAGAARSITLSRFLSASGLALWLALAVTVLLCVLRPTLSRLPPRLGGLSALLIAAVVAMFGAGIVHGLYAVLGQVPLGAQVGFWRFTLGSAATVVLITALALRYFYVSDRWEAQVQANARAEADALQARIRPHFLFNSMNLIASLLRRDPVVAEQAVLDLSDLFRAALGAGEGVSTLRAECELAERYLAIESLRLGERLQVRWHRQEPLPWDLPMPRLVLQPLVENAVLHGVSRMPEGGTLYLSLRQRGNQLQIRIVNPAPQPGTQLPLLAGAGHAQASISHRLAFQFGAGARMAASWAEGYYACEITLPLP</sequence>
<evidence type="ECO:0000313" key="3">
    <source>
        <dbReference type="EMBL" id="CEG14364.1"/>
    </source>
</evidence>
<dbReference type="RefSeq" id="WP_003489716.1">
    <property type="nucleotide sequence ID" value="NZ_CAVLHM010000039.1"/>
</dbReference>
<dbReference type="PATRIC" id="fig|434928.28.peg.711"/>
<dbReference type="KEGG" id="xcf:J172_00733"/>
<dbReference type="GO" id="GO:0016020">
    <property type="term" value="C:membrane"/>
    <property type="evidence" value="ECO:0007669"/>
    <property type="project" value="InterPro"/>
</dbReference>
<feature type="transmembrane region" description="Helical" evidence="1">
    <location>
        <begin position="88"/>
        <end position="109"/>
    </location>
</feature>
<comment type="caution">
    <text evidence="3">The sequence shown here is derived from an EMBL/GenBank/DDBJ whole genome shotgun (WGS) entry which is preliminary data.</text>
</comment>
<dbReference type="KEGG" id="xcm:J164_00738"/>
<dbReference type="InterPro" id="IPR036890">
    <property type="entry name" value="HATPase_C_sf"/>
</dbReference>
<dbReference type="InterPro" id="IPR010559">
    <property type="entry name" value="Sig_transdc_His_kin_internal"/>
</dbReference>
<dbReference type="EMBL" id="JAABFR010001479">
    <property type="protein sequence ID" value="MBD4338395.1"/>
    <property type="molecule type" value="Genomic_DNA"/>
</dbReference>
<evidence type="ECO:0000256" key="1">
    <source>
        <dbReference type="SAM" id="Phobius"/>
    </source>
</evidence>
<name>A0A0U4YGW6_XANCI</name>
<dbReference type="OMA" id="NSMNTIA"/>
<dbReference type="SUPFAM" id="SSF55874">
    <property type="entry name" value="ATPase domain of HSP90 chaperone/DNA topoisomerase II/histidine kinase"/>
    <property type="match status" value="1"/>
</dbReference>
<feature type="transmembrane region" description="Helical" evidence="1">
    <location>
        <begin position="20"/>
        <end position="37"/>
    </location>
</feature>
<feature type="transmembrane region" description="Helical" evidence="1">
    <location>
        <begin position="57"/>
        <end position="76"/>
    </location>
</feature>